<keyword evidence="3" id="KW-1185">Reference proteome</keyword>
<feature type="region of interest" description="Disordered" evidence="1">
    <location>
        <begin position="1"/>
        <end position="47"/>
    </location>
</feature>
<reference evidence="2 3" key="1">
    <citation type="submission" date="2020-08" db="EMBL/GenBank/DDBJ databases">
        <title>Streptomyces sp. PSKA01 genome sequencing and assembly.</title>
        <authorList>
            <person name="Mandal S."/>
            <person name="Maiti P.K."/>
            <person name="Das P."/>
        </authorList>
    </citation>
    <scope>NUCLEOTIDE SEQUENCE [LARGE SCALE GENOMIC DNA]</scope>
    <source>
        <strain evidence="2 3">PSKA01</strain>
    </source>
</reference>
<proteinExistence type="predicted"/>
<evidence type="ECO:0000313" key="2">
    <source>
        <dbReference type="EMBL" id="MBC2900969.1"/>
    </source>
</evidence>
<comment type="caution">
    <text evidence="2">The sequence shown here is derived from an EMBL/GenBank/DDBJ whole genome shotgun (WGS) entry which is preliminary data.</text>
</comment>
<evidence type="ECO:0000313" key="3">
    <source>
        <dbReference type="Proteomes" id="UP000584670"/>
    </source>
</evidence>
<protein>
    <submittedName>
        <fullName evidence="2">Uncharacterized protein</fullName>
    </submittedName>
</protein>
<organism evidence="2 3">
    <name type="scientific">Streptomyces cupreus</name>
    <dbReference type="NCBI Taxonomy" id="2759956"/>
    <lineage>
        <taxon>Bacteria</taxon>
        <taxon>Bacillati</taxon>
        <taxon>Actinomycetota</taxon>
        <taxon>Actinomycetes</taxon>
        <taxon>Kitasatosporales</taxon>
        <taxon>Streptomycetaceae</taxon>
        <taxon>Streptomyces</taxon>
    </lineage>
</organism>
<evidence type="ECO:0000256" key="1">
    <source>
        <dbReference type="SAM" id="MobiDB-lite"/>
    </source>
</evidence>
<feature type="compositionally biased region" description="Low complexity" evidence="1">
    <location>
        <begin position="37"/>
        <end position="47"/>
    </location>
</feature>
<gene>
    <name evidence="2" type="ORF">H4N64_04995</name>
</gene>
<name>A0A7X1M7C0_9ACTN</name>
<dbReference type="EMBL" id="JACMSF010000004">
    <property type="protein sequence ID" value="MBC2900969.1"/>
    <property type="molecule type" value="Genomic_DNA"/>
</dbReference>
<sequence>MKTEVMSLGGGNTMARLPGLGDAYDVPQGTQDRSPGARAAAARVPGS</sequence>
<accession>A0A7X1M7C0</accession>
<dbReference type="RefSeq" id="WP_186280871.1">
    <property type="nucleotide sequence ID" value="NZ_JACMSF010000004.1"/>
</dbReference>
<dbReference type="Proteomes" id="UP000584670">
    <property type="component" value="Unassembled WGS sequence"/>
</dbReference>
<dbReference type="AlphaFoldDB" id="A0A7X1M7C0"/>